<comment type="caution">
    <text evidence="8">The sequence shown here is derived from an EMBL/GenBank/DDBJ whole genome shotgun (WGS) entry which is preliminary data.</text>
</comment>
<feature type="non-terminal residue" evidence="8">
    <location>
        <position position="1"/>
    </location>
</feature>
<feature type="transmembrane region" description="Helical" evidence="6">
    <location>
        <begin position="340"/>
        <end position="357"/>
    </location>
</feature>
<feature type="transmembrane region" description="Helical" evidence="6">
    <location>
        <begin position="243"/>
        <end position="262"/>
    </location>
</feature>
<feature type="transmembrane region" description="Helical" evidence="6">
    <location>
        <begin position="299"/>
        <end position="319"/>
    </location>
</feature>
<keyword evidence="5 6" id="KW-0472">Membrane</keyword>
<dbReference type="Pfam" id="PF07690">
    <property type="entry name" value="MFS_1"/>
    <property type="match status" value="1"/>
</dbReference>
<proteinExistence type="predicted"/>
<dbReference type="GO" id="GO:0005886">
    <property type="term" value="C:plasma membrane"/>
    <property type="evidence" value="ECO:0007669"/>
    <property type="project" value="UniProtKB-SubCell"/>
</dbReference>
<accession>A0A0F9SM77</accession>
<sequence length="400" mass="44167">FYSGQLFSLLGSSITQFVIVWWITIQTGSTIMLAIATFAYIMPMAAVMPIAGVDADKYNRKTIIVIVDSLQAFTTLFIILLFSLELVGPILIIVLNGLLGLCQGFHLPTVSSIIPTMVPKDKLSRINGVSFLFSGFIHTIGPIIAATLLAILPIKIILWIDPLTFIIAIIPLIFIKIPKVISEETQNKKKSFITDLKEGYQTLRLIPIVFMMLLVSMFINFLSRPFQTLMPYYIIFVHSGTPSDLALISAFMSGGILIGAIITSIKKEWKHKIFIYFSLESALLLPTVVFIFLPKGSFLLMGITGAVYGMIMPILNTIYLTLMQTKVPADKLGRVSSMDWAISMGISPVGALLAGFLADIIGVNMLILSSAIVAVIISSIIWRYTSVRYNLDQEQIEKIA</sequence>
<keyword evidence="4 6" id="KW-1133">Transmembrane helix</keyword>
<dbReference type="CDD" id="cd06173">
    <property type="entry name" value="MFS_MefA_like"/>
    <property type="match status" value="1"/>
</dbReference>
<feature type="transmembrane region" description="Helical" evidence="6">
    <location>
        <begin position="156"/>
        <end position="181"/>
    </location>
</feature>
<dbReference type="SUPFAM" id="SSF103473">
    <property type="entry name" value="MFS general substrate transporter"/>
    <property type="match status" value="1"/>
</dbReference>
<evidence type="ECO:0000313" key="8">
    <source>
        <dbReference type="EMBL" id="KKN30318.1"/>
    </source>
</evidence>
<feature type="transmembrane region" description="Helical" evidence="6">
    <location>
        <begin position="363"/>
        <end position="382"/>
    </location>
</feature>
<protein>
    <recommendedName>
        <fullName evidence="7">Major facilitator superfamily (MFS) profile domain-containing protein</fullName>
    </recommendedName>
</protein>
<evidence type="ECO:0000256" key="5">
    <source>
        <dbReference type="ARBA" id="ARBA00023136"/>
    </source>
</evidence>
<evidence type="ECO:0000256" key="3">
    <source>
        <dbReference type="ARBA" id="ARBA00022692"/>
    </source>
</evidence>
<comment type="subcellular location">
    <subcellularLocation>
        <location evidence="1">Cell membrane</location>
        <topology evidence="1">Multi-pass membrane protein</topology>
    </subcellularLocation>
</comment>
<keyword evidence="2" id="KW-1003">Cell membrane</keyword>
<name>A0A0F9SM77_9ZZZZ</name>
<dbReference type="InterPro" id="IPR036259">
    <property type="entry name" value="MFS_trans_sf"/>
</dbReference>
<feature type="transmembrane region" description="Helical" evidence="6">
    <location>
        <begin position="274"/>
        <end position="293"/>
    </location>
</feature>
<dbReference type="PROSITE" id="PS50850">
    <property type="entry name" value="MFS"/>
    <property type="match status" value="1"/>
</dbReference>
<dbReference type="InterPro" id="IPR020846">
    <property type="entry name" value="MFS_dom"/>
</dbReference>
<feature type="transmembrane region" description="Helical" evidence="6">
    <location>
        <begin position="31"/>
        <end position="51"/>
    </location>
</feature>
<evidence type="ECO:0000259" key="7">
    <source>
        <dbReference type="PROSITE" id="PS50850"/>
    </source>
</evidence>
<dbReference type="EMBL" id="LAZR01002415">
    <property type="protein sequence ID" value="KKN30318.1"/>
    <property type="molecule type" value="Genomic_DNA"/>
</dbReference>
<feature type="transmembrane region" description="Helical" evidence="6">
    <location>
        <begin position="126"/>
        <end position="150"/>
    </location>
</feature>
<dbReference type="AlphaFoldDB" id="A0A0F9SM77"/>
<feature type="transmembrane region" description="Helical" evidence="6">
    <location>
        <begin position="90"/>
        <end position="114"/>
    </location>
</feature>
<feature type="transmembrane region" description="Helical" evidence="6">
    <location>
        <begin position="63"/>
        <end position="84"/>
    </location>
</feature>
<dbReference type="InterPro" id="IPR011701">
    <property type="entry name" value="MFS"/>
</dbReference>
<keyword evidence="3 6" id="KW-0812">Transmembrane</keyword>
<dbReference type="PANTHER" id="PTHR23513">
    <property type="entry name" value="INTEGRAL MEMBRANE EFFLUX PROTEIN-RELATED"/>
    <property type="match status" value="1"/>
</dbReference>
<dbReference type="Gene3D" id="1.20.1250.20">
    <property type="entry name" value="MFS general substrate transporter like domains"/>
    <property type="match status" value="1"/>
</dbReference>
<evidence type="ECO:0000256" key="2">
    <source>
        <dbReference type="ARBA" id="ARBA00022475"/>
    </source>
</evidence>
<gene>
    <name evidence="8" type="ORF">LCGC14_0835130</name>
</gene>
<dbReference type="GO" id="GO:0022857">
    <property type="term" value="F:transmembrane transporter activity"/>
    <property type="evidence" value="ECO:0007669"/>
    <property type="project" value="InterPro"/>
</dbReference>
<evidence type="ECO:0000256" key="6">
    <source>
        <dbReference type="SAM" id="Phobius"/>
    </source>
</evidence>
<dbReference type="PANTHER" id="PTHR23513:SF6">
    <property type="entry name" value="MAJOR FACILITATOR SUPERFAMILY ASSOCIATED DOMAIN-CONTAINING PROTEIN"/>
    <property type="match status" value="1"/>
</dbReference>
<reference evidence="8" key="1">
    <citation type="journal article" date="2015" name="Nature">
        <title>Complex archaea that bridge the gap between prokaryotes and eukaryotes.</title>
        <authorList>
            <person name="Spang A."/>
            <person name="Saw J.H."/>
            <person name="Jorgensen S.L."/>
            <person name="Zaremba-Niedzwiedzka K."/>
            <person name="Martijn J."/>
            <person name="Lind A.E."/>
            <person name="van Eijk R."/>
            <person name="Schleper C."/>
            <person name="Guy L."/>
            <person name="Ettema T.J."/>
        </authorList>
    </citation>
    <scope>NUCLEOTIDE SEQUENCE</scope>
</reference>
<feature type="domain" description="Major facilitator superfamily (MFS) profile" evidence="7">
    <location>
        <begin position="1"/>
        <end position="386"/>
    </location>
</feature>
<feature type="transmembrane region" description="Helical" evidence="6">
    <location>
        <begin position="202"/>
        <end position="223"/>
    </location>
</feature>
<evidence type="ECO:0000256" key="4">
    <source>
        <dbReference type="ARBA" id="ARBA00022989"/>
    </source>
</evidence>
<evidence type="ECO:0000256" key="1">
    <source>
        <dbReference type="ARBA" id="ARBA00004651"/>
    </source>
</evidence>
<organism evidence="8">
    <name type="scientific">marine sediment metagenome</name>
    <dbReference type="NCBI Taxonomy" id="412755"/>
    <lineage>
        <taxon>unclassified sequences</taxon>
        <taxon>metagenomes</taxon>
        <taxon>ecological metagenomes</taxon>
    </lineage>
</organism>